<dbReference type="SUPFAM" id="SSF53807">
    <property type="entry name" value="Helical backbone' metal receptor"/>
    <property type="match status" value="1"/>
</dbReference>
<evidence type="ECO:0000256" key="2">
    <source>
        <dbReference type="ARBA" id="ARBA00008814"/>
    </source>
</evidence>
<evidence type="ECO:0000259" key="6">
    <source>
        <dbReference type="PROSITE" id="PS50983"/>
    </source>
</evidence>
<comment type="caution">
    <text evidence="7">The sequence shown here is derived from an EMBL/GenBank/DDBJ whole genome shotgun (WGS) entry which is preliminary data.</text>
</comment>
<keyword evidence="3" id="KW-0813">Transport</keyword>
<dbReference type="InterPro" id="IPR002491">
    <property type="entry name" value="ABC_transptr_periplasmic_BD"/>
</dbReference>
<keyword evidence="4" id="KW-0408">Iron</keyword>
<protein>
    <submittedName>
        <fullName evidence="7">Staphyloferrin B ABC transporter substrate-binding protein SirA</fullName>
    </submittedName>
</protein>
<dbReference type="PROSITE" id="PS50983">
    <property type="entry name" value="FE_B12_PBP"/>
    <property type="match status" value="1"/>
</dbReference>
<evidence type="ECO:0000313" key="8">
    <source>
        <dbReference type="Proteomes" id="UP001156870"/>
    </source>
</evidence>
<dbReference type="GO" id="GO:1901678">
    <property type="term" value="P:iron coordination entity transport"/>
    <property type="evidence" value="ECO:0007669"/>
    <property type="project" value="UniProtKB-ARBA"/>
</dbReference>
<dbReference type="Pfam" id="PF01497">
    <property type="entry name" value="Peripla_BP_2"/>
    <property type="match status" value="1"/>
</dbReference>
<comment type="subcellular location">
    <subcellularLocation>
        <location evidence="1">Cell envelope</location>
    </subcellularLocation>
</comment>
<evidence type="ECO:0000256" key="3">
    <source>
        <dbReference type="ARBA" id="ARBA00022448"/>
    </source>
</evidence>
<evidence type="ECO:0000256" key="1">
    <source>
        <dbReference type="ARBA" id="ARBA00004196"/>
    </source>
</evidence>
<dbReference type="Gene3D" id="3.40.50.1980">
    <property type="entry name" value="Nitrogenase molybdenum iron protein domain"/>
    <property type="match status" value="2"/>
</dbReference>
<dbReference type="GO" id="GO:0030288">
    <property type="term" value="C:outer membrane-bounded periplasmic space"/>
    <property type="evidence" value="ECO:0007669"/>
    <property type="project" value="TreeGrafter"/>
</dbReference>
<gene>
    <name evidence="7" type="primary">sirA</name>
    <name evidence="7" type="ORF">GCM10007877_19220</name>
</gene>
<name>A0AA37T7M6_9GAMM</name>
<keyword evidence="8" id="KW-1185">Reference proteome</keyword>
<evidence type="ECO:0000313" key="7">
    <source>
        <dbReference type="EMBL" id="GLS26207.1"/>
    </source>
</evidence>
<keyword evidence="4" id="KW-0406">Ion transport</keyword>
<keyword evidence="4" id="KW-0410">Iron transport</keyword>
<dbReference type="InterPro" id="IPR051313">
    <property type="entry name" value="Bact_iron-sidero_bind"/>
</dbReference>
<dbReference type="AlphaFoldDB" id="A0AA37T7M6"/>
<feature type="domain" description="Fe/B12 periplasmic-binding" evidence="6">
    <location>
        <begin position="52"/>
        <end position="315"/>
    </location>
</feature>
<dbReference type="CDD" id="cd01146">
    <property type="entry name" value="FhuD"/>
    <property type="match status" value="1"/>
</dbReference>
<evidence type="ECO:0000256" key="4">
    <source>
        <dbReference type="ARBA" id="ARBA00022496"/>
    </source>
</evidence>
<accession>A0AA37T7M6</accession>
<proteinExistence type="inferred from homology"/>
<comment type="similarity">
    <text evidence="2">Belongs to the bacterial solute-binding protein 8 family.</text>
</comment>
<keyword evidence="5" id="KW-0732">Signal</keyword>
<dbReference type="PANTHER" id="PTHR30532">
    <property type="entry name" value="IRON III DICITRATE-BINDING PERIPLASMIC PROTEIN"/>
    <property type="match status" value="1"/>
</dbReference>
<dbReference type="PANTHER" id="PTHR30532:SF25">
    <property type="entry name" value="IRON(III) DICITRATE-BINDING PERIPLASMIC PROTEIN"/>
    <property type="match status" value="1"/>
</dbReference>
<organism evidence="7 8">
    <name type="scientific">Marinibactrum halimedae</name>
    <dbReference type="NCBI Taxonomy" id="1444977"/>
    <lineage>
        <taxon>Bacteria</taxon>
        <taxon>Pseudomonadati</taxon>
        <taxon>Pseudomonadota</taxon>
        <taxon>Gammaproteobacteria</taxon>
        <taxon>Cellvibrionales</taxon>
        <taxon>Cellvibrionaceae</taxon>
        <taxon>Marinibactrum</taxon>
    </lineage>
</organism>
<dbReference type="EMBL" id="BSPD01000042">
    <property type="protein sequence ID" value="GLS26207.1"/>
    <property type="molecule type" value="Genomic_DNA"/>
</dbReference>
<sequence>MKFSLYLSRVIGFIFHTVLLAVSLGFVSPLWAENRLVQTQYGQIDVPEGIKRVVTLHEGALDAAVALGIEPLGAIATRGGKGVATYLADSVPEITIVGTAREINIEAILALRPDLILASPTMQKRQYNLLSKLAPTIVPAVKLLSKDAWKNNSRVYAQALGKSVELEKILINLDQRITSTKNQLGQEGLTATLVRWTPQGPLLMSPDINSAQILAQVGFQLKGKEAIKAGRPHSDPLSQENLNLINAQWLFLSSVNQDGNKALQTAKLSPAFTRLEAVKNNRVIVVDGQLWTSSSGPLSAKAILDDLQQQVLSTQKPN</sequence>
<dbReference type="Proteomes" id="UP001156870">
    <property type="component" value="Unassembled WGS sequence"/>
</dbReference>
<reference evidence="7 8" key="1">
    <citation type="journal article" date="2014" name="Int. J. Syst. Evol. Microbiol.">
        <title>Complete genome sequence of Corynebacterium casei LMG S-19264T (=DSM 44701T), isolated from a smear-ripened cheese.</title>
        <authorList>
            <consortium name="US DOE Joint Genome Institute (JGI-PGF)"/>
            <person name="Walter F."/>
            <person name="Albersmeier A."/>
            <person name="Kalinowski J."/>
            <person name="Ruckert C."/>
        </authorList>
    </citation>
    <scope>NUCLEOTIDE SEQUENCE [LARGE SCALE GENOMIC DNA]</scope>
    <source>
        <strain evidence="7 8">NBRC 110095</strain>
    </source>
</reference>
<evidence type="ECO:0000256" key="5">
    <source>
        <dbReference type="ARBA" id="ARBA00022729"/>
    </source>
</evidence>